<name>D7LD53_ARALL</name>
<dbReference type="InterPro" id="IPR032675">
    <property type="entry name" value="LRR_dom_sf"/>
</dbReference>
<proteinExistence type="predicted"/>
<dbReference type="PANTHER" id="PTHR34145:SF53">
    <property type="entry name" value="LEUCINE-RICH REPEAT DOMAIN SUPERFAMILY"/>
    <property type="match status" value="1"/>
</dbReference>
<dbReference type="InterPro" id="IPR001810">
    <property type="entry name" value="F-box_dom"/>
</dbReference>
<dbReference type="Gramene" id="fgenesh2_kg.4__2032__AT2G39490.1">
    <property type="protein sequence ID" value="fgenesh2_kg.4__2032__AT2G39490.1"/>
    <property type="gene ID" value="fgenesh2_kg.4__2032__AT2G39490.1"/>
</dbReference>
<gene>
    <name evidence="2" type="ORF">ARALYDRAFT_482972</name>
</gene>
<dbReference type="InterPro" id="IPR055357">
    <property type="entry name" value="LRR_At1g61320_AtMIF1"/>
</dbReference>
<dbReference type="InterPro" id="IPR053772">
    <property type="entry name" value="At1g61320/At1g61330-like"/>
</dbReference>
<dbReference type="SUPFAM" id="SSF81383">
    <property type="entry name" value="F-box domain"/>
    <property type="match status" value="1"/>
</dbReference>
<reference evidence="3" key="1">
    <citation type="journal article" date="2011" name="Nat. Genet.">
        <title>The Arabidopsis lyrata genome sequence and the basis of rapid genome size change.</title>
        <authorList>
            <person name="Hu T.T."/>
            <person name="Pattyn P."/>
            <person name="Bakker E.G."/>
            <person name="Cao J."/>
            <person name="Cheng J.-F."/>
            <person name="Clark R.M."/>
            <person name="Fahlgren N."/>
            <person name="Fawcett J.A."/>
            <person name="Grimwood J."/>
            <person name="Gundlach H."/>
            <person name="Haberer G."/>
            <person name="Hollister J.D."/>
            <person name="Ossowski S."/>
            <person name="Ottilar R.P."/>
            <person name="Salamov A.A."/>
            <person name="Schneeberger K."/>
            <person name="Spannagl M."/>
            <person name="Wang X."/>
            <person name="Yang L."/>
            <person name="Nasrallah M.E."/>
            <person name="Bergelson J."/>
            <person name="Carrington J.C."/>
            <person name="Gaut B.S."/>
            <person name="Schmutz J."/>
            <person name="Mayer K.F.X."/>
            <person name="Van de Peer Y."/>
            <person name="Grigoriev I.V."/>
            <person name="Nordborg M."/>
            <person name="Weigel D."/>
            <person name="Guo Y.-L."/>
        </authorList>
    </citation>
    <scope>NUCLEOTIDE SEQUENCE [LARGE SCALE GENOMIC DNA]</scope>
    <source>
        <strain evidence="3">cv. MN47</strain>
    </source>
</reference>
<dbReference type="AlphaFoldDB" id="D7LD53"/>
<dbReference type="HOGENOM" id="CLU_046786_0_0_1"/>
<evidence type="ECO:0000313" key="3">
    <source>
        <dbReference type="Proteomes" id="UP000008694"/>
    </source>
</evidence>
<dbReference type="Pfam" id="PF23622">
    <property type="entry name" value="LRR_At1g61320_AtMIF1"/>
    <property type="match status" value="1"/>
</dbReference>
<dbReference type="Gene3D" id="3.80.10.10">
    <property type="entry name" value="Ribonuclease Inhibitor"/>
    <property type="match status" value="1"/>
</dbReference>
<evidence type="ECO:0000313" key="2">
    <source>
        <dbReference type="EMBL" id="EFH57917.1"/>
    </source>
</evidence>
<feature type="domain" description="F-box" evidence="1">
    <location>
        <begin position="6"/>
        <end position="42"/>
    </location>
</feature>
<organism evidence="3">
    <name type="scientific">Arabidopsis lyrata subsp. lyrata</name>
    <name type="common">Lyre-leaved rock-cress</name>
    <dbReference type="NCBI Taxonomy" id="81972"/>
    <lineage>
        <taxon>Eukaryota</taxon>
        <taxon>Viridiplantae</taxon>
        <taxon>Streptophyta</taxon>
        <taxon>Embryophyta</taxon>
        <taxon>Tracheophyta</taxon>
        <taxon>Spermatophyta</taxon>
        <taxon>Magnoliopsida</taxon>
        <taxon>eudicotyledons</taxon>
        <taxon>Gunneridae</taxon>
        <taxon>Pentapetalae</taxon>
        <taxon>rosids</taxon>
        <taxon>malvids</taxon>
        <taxon>Brassicales</taxon>
        <taxon>Brassicaceae</taxon>
        <taxon>Camelineae</taxon>
        <taxon>Arabidopsis</taxon>
    </lineage>
</organism>
<dbReference type="PANTHER" id="PTHR34145">
    <property type="entry name" value="OS02G0105600 PROTEIN"/>
    <property type="match status" value="1"/>
</dbReference>
<sequence length="391" mass="44771">MEEHKPDILSSLPLELLLYIISFLPFESARLIPLVSTRFRSVWNQALLVAHSHNGSIEDISHVVSRFINNFDEHDPTKNTRRLELHVDKSTFVSTILAPHNLMHMSFFFSGGSNKEESFCWRLEINDQIPRREYSSSGFLVKTLCLASVNSLTYEVVSSMVLEFSLLDSLKICGCKGLTSLTIDSPTKLLHLSISGCPKLRYLEIRSLKLKTFQYQGSLPLIKIHEHFNLTRAIFDVRQGPCYYNNALDMGPLLLIIKNSQSLTLCRWMFEEVIKPSISSSWRSFQFYKLQELQWIDNSMNQENINSMISFLKLCPSIERLFISIDSNTYSSNEEVSVDAVHACEHARVLRDLKLVKLEGFESEDNKNQLILALQQIVSNDQLLLVLSSIS</sequence>
<keyword evidence="3" id="KW-1185">Reference proteome</keyword>
<dbReference type="EMBL" id="GL348716">
    <property type="protein sequence ID" value="EFH57917.1"/>
    <property type="molecule type" value="Genomic_DNA"/>
</dbReference>
<dbReference type="InterPro" id="IPR036047">
    <property type="entry name" value="F-box-like_dom_sf"/>
</dbReference>
<dbReference type="Proteomes" id="UP000008694">
    <property type="component" value="Unassembled WGS sequence"/>
</dbReference>
<dbReference type="Pfam" id="PF00646">
    <property type="entry name" value="F-box"/>
    <property type="match status" value="1"/>
</dbReference>
<dbReference type="PROSITE" id="PS50181">
    <property type="entry name" value="FBOX"/>
    <property type="match status" value="1"/>
</dbReference>
<protein>
    <submittedName>
        <fullName evidence="2">F-box family protein</fullName>
    </submittedName>
</protein>
<evidence type="ECO:0000259" key="1">
    <source>
        <dbReference type="PROSITE" id="PS50181"/>
    </source>
</evidence>
<accession>D7LD53</accession>
<dbReference type="eggNOG" id="ENOG502QTMV">
    <property type="taxonomic scope" value="Eukaryota"/>
</dbReference>